<reference evidence="3" key="1">
    <citation type="submission" date="2020-03" db="EMBL/GenBank/DDBJ databases">
        <title>Roseovarius gahaiensis sp. nov., isolated from Gahai Saline Lake, China.</title>
        <authorList>
            <person name="Sun X."/>
        </authorList>
    </citation>
    <scope>NUCLEOTIDE SEQUENCE</scope>
    <source>
        <strain evidence="3">GH877</strain>
    </source>
</reference>
<evidence type="ECO:0000259" key="2">
    <source>
        <dbReference type="Pfam" id="PF09917"/>
    </source>
</evidence>
<dbReference type="InterPro" id="IPR019223">
    <property type="entry name" value="DUF2147"/>
</dbReference>
<dbReference type="RefSeq" id="WP_167194824.1">
    <property type="nucleotide sequence ID" value="NZ_JAAORB010000008.1"/>
</dbReference>
<dbReference type="Pfam" id="PF09917">
    <property type="entry name" value="DUF2147"/>
    <property type="match status" value="1"/>
</dbReference>
<keyword evidence="4" id="KW-1185">Reference proteome</keyword>
<dbReference type="AlphaFoldDB" id="A0A967BBR5"/>
<keyword evidence="1" id="KW-0732">Signal</keyword>
<protein>
    <submittedName>
        <fullName evidence="3">DUF2147 domain-containing protein</fullName>
    </submittedName>
</protein>
<comment type="caution">
    <text evidence="3">The sequence shown here is derived from an EMBL/GenBank/DDBJ whole genome shotgun (WGS) entry which is preliminary data.</text>
</comment>
<dbReference type="PANTHER" id="PTHR36919:SF2">
    <property type="entry name" value="BLL6627 PROTEIN"/>
    <property type="match status" value="1"/>
</dbReference>
<name>A0A967BBR5_9RHOB</name>
<sequence length="128" mass="13769">MNKLFAAAIAIVASAGGATADPMLGTWKTEVDDGSYAHVQMQTCGANICRTIARTFKDGGEYKSPTIGKMLVRNMTPQGDGQYEGKVWRPSNDKIYIGKIDLQGNALKLRGCVAGGLICAKQTWTRVQ</sequence>
<dbReference type="Gene3D" id="2.40.128.520">
    <property type="match status" value="1"/>
</dbReference>
<organism evidence="3 4">
    <name type="scientific">Roseovarius gahaiensis</name>
    <dbReference type="NCBI Taxonomy" id="2716691"/>
    <lineage>
        <taxon>Bacteria</taxon>
        <taxon>Pseudomonadati</taxon>
        <taxon>Pseudomonadota</taxon>
        <taxon>Alphaproteobacteria</taxon>
        <taxon>Rhodobacterales</taxon>
        <taxon>Roseobacteraceae</taxon>
        <taxon>Roseovarius</taxon>
    </lineage>
</organism>
<dbReference type="PANTHER" id="PTHR36919">
    <property type="entry name" value="BLR1215 PROTEIN"/>
    <property type="match status" value="1"/>
</dbReference>
<evidence type="ECO:0000313" key="3">
    <source>
        <dbReference type="EMBL" id="NHQ74169.1"/>
    </source>
</evidence>
<dbReference type="Proteomes" id="UP000639775">
    <property type="component" value="Unassembled WGS sequence"/>
</dbReference>
<evidence type="ECO:0000313" key="4">
    <source>
        <dbReference type="Proteomes" id="UP000639775"/>
    </source>
</evidence>
<accession>A0A967BBR5</accession>
<proteinExistence type="predicted"/>
<feature type="domain" description="DUF2147" evidence="2">
    <location>
        <begin position="25"/>
        <end position="126"/>
    </location>
</feature>
<feature type="chain" id="PRO_5037064043" evidence="1">
    <location>
        <begin position="21"/>
        <end position="128"/>
    </location>
</feature>
<feature type="signal peptide" evidence="1">
    <location>
        <begin position="1"/>
        <end position="20"/>
    </location>
</feature>
<evidence type="ECO:0000256" key="1">
    <source>
        <dbReference type="SAM" id="SignalP"/>
    </source>
</evidence>
<dbReference type="EMBL" id="JAAORB010000008">
    <property type="protein sequence ID" value="NHQ74169.1"/>
    <property type="molecule type" value="Genomic_DNA"/>
</dbReference>
<gene>
    <name evidence="3" type="ORF">HAT86_06775</name>
</gene>